<proteinExistence type="predicted"/>
<evidence type="ECO:0000256" key="1">
    <source>
        <dbReference type="SAM" id="Phobius"/>
    </source>
</evidence>
<reference evidence="2" key="1">
    <citation type="submission" date="2016-05" db="EMBL/GenBank/DDBJ databases">
        <authorList>
            <person name="Lavstsen T."/>
            <person name="Jespersen J.S."/>
        </authorList>
    </citation>
    <scope>NUCLEOTIDE SEQUENCE</scope>
    <source>
        <tissue evidence="2">Brain</tissue>
    </source>
</reference>
<protein>
    <submittedName>
        <fullName evidence="2">Uncharacterized protein</fullName>
    </submittedName>
</protein>
<feature type="transmembrane region" description="Helical" evidence="1">
    <location>
        <begin position="14"/>
        <end position="37"/>
    </location>
</feature>
<dbReference type="AlphaFoldDB" id="A0A1A8D8D6"/>
<keyword evidence="1" id="KW-0472">Membrane</keyword>
<organism evidence="2">
    <name type="scientific">Nothobranchius kadleci</name>
    <name type="common">African annual killifish</name>
    <dbReference type="NCBI Taxonomy" id="1051664"/>
    <lineage>
        <taxon>Eukaryota</taxon>
        <taxon>Metazoa</taxon>
        <taxon>Chordata</taxon>
        <taxon>Craniata</taxon>
        <taxon>Vertebrata</taxon>
        <taxon>Euteleostomi</taxon>
        <taxon>Actinopterygii</taxon>
        <taxon>Neopterygii</taxon>
        <taxon>Teleostei</taxon>
        <taxon>Neoteleostei</taxon>
        <taxon>Acanthomorphata</taxon>
        <taxon>Ovalentaria</taxon>
        <taxon>Atherinomorphae</taxon>
        <taxon>Cyprinodontiformes</taxon>
        <taxon>Nothobranchiidae</taxon>
        <taxon>Nothobranchius</taxon>
    </lineage>
</organism>
<reference evidence="2" key="2">
    <citation type="submission" date="2016-06" db="EMBL/GenBank/DDBJ databases">
        <title>The genome of a short-lived fish provides insights into sex chromosome evolution and the genetic control of aging.</title>
        <authorList>
            <person name="Reichwald K."/>
            <person name="Felder M."/>
            <person name="Petzold A."/>
            <person name="Koch P."/>
            <person name="Groth M."/>
            <person name="Platzer M."/>
        </authorList>
    </citation>
    <scope>NUCLEOTIDE SEQUENCE</scope>
    <source>
        <tissue evidence="2">Brain</tissue>
    </source>
</reference>
<dbReference type="EMBL" id="HAEA01001133">
    <property type="protein sequence ID" value="SBQ29613.1"/>
    <property type="molecule type" value="Transcribed_RNA"/>
</dbReference>
<sequence>CLSLLLNCAIPFCAGMLLFSVTFGRICTFYFHFMWIVRYFKYHS</sequence>
<gene>
    <name evidence="2" type="primary">BX927253.1</name>
</gene>
<feature type="non-terminal residue" evidence="2">
    <location>
        <position position="1"/>
    </location>
</feature>
<accession>A0A1A8D8D6</accession>
<name>A0A1A8D8D6_NOTKA</name>
<keyword evidence="1" id="KW-1133">Transmembrane helix</keyword>
<evidence type="ECO:0000313" key="2">
    <source>
        <dbReference type="EMBL" id="SBQ29613.1"/>
    </source>
</evidence>
<keyword evidence="1" id="KW-0812">Transmembrane</keyword>